<dbReference type="Proteomes" id="UP000433788">
    <property type="component" value="Unassembled WGS sequence"/>
</dbReference>
<feature type="active site" evidence="19">
    <location>
        <position position="285"/>
    </location>
</feature>
<accession>A0A6N7QQ58</accession>
<dbReference type="Gene3D" id="3.30.470.20">
    <property type="entry name" value="ATP-grasp fold, B domain"/>
    <property type="match status" value="1"/>
</dbReference>
<dbReference type="NCBIfam" id="NF002378">
    <property type="entry name" value="PRK01372.1"/>
    <property type="match status" value="1"/>
</dbReference>
<comment type="similarity">
    <text evidence="5 18">Belongs to the D-alanine--D-alanine ligase family.</text>
</comment>
<dbReference type="InterPro" id="IPR011127">
    <property type="entry name" value="Dala_Dala_lig_N"/>
</dbReference>
<dbReference type="Pfam" id="PF01820">
    <property type="entry name" value="Dala_Dala_lig_N"/>
    <property type="match status" value="1"/>
</dbReference>
<dbReference type="RefSeq" id="WP_153719717.1">
    <property type="nucleotide sequence ID" value="NZ_WJPP01000004.1"/>
</dbReference>
<comment type="pathway">
    <text evidence="4 18">Cell wall biogenesis; peptidoglycan biosynthesis.</text>
</comment>
<dbReference type="UniPathway" id="UPA00219"/>
<dbReference type="PANTHER" id="PTHR23132:SF23">
    <property type="entry name" value="D-ALANINE--D-ALANINE LIGASE B"/>
    <property type="match status" value="1"/>
</dbReference>
<evidence type="ECO:0000256" key="18">
    <source>
        <dbReference type="HAMAP-Rule" id="MF_00047"/>
    </source>
</evidence>
<evidence type="ECO:0000256" key="13">
    <source>
        <dbReference type="ARBA" id="ARBA00022960"/>
    </source>
</evidence>
<evidence type="ECO:0000256" key="1">
    <source>
        <dbReference type="ARBA" id="ARBA00001936"/>
    </source>
</evidence>
<feature type="binding site" evidence="20">
    <location>
        <position position="274"/>
    </location>
    <ligand>
        <name>Mg(2+)</name>
        <dbReference type="ChEBI" id="CHEBI:18420"/>
        <label>1</label>
    </ligand>
</feature>
<dbReference type="EMBL" id="WJPP01000004">
    <property type="protein sequence ID" value="MRH78675.1"/>
    <property type="molecule type" value="Genomic_DNA"/>
</dbReference>
<reference evidence="23 24" key="1">
    <citation type="submission" date="2019-11" db="EMBL/GenBank/DDBJ databases">
        <authorList>
            <person name="Zhang X.Y."/>
        </authorList>
    </citation>
    <scope>NUCLEOTIDE SEQUENCE [LARGE SCALE GENOMIC DNA]</scope>
    <source>
        <strain evidence="23 24">C176</strain>
    </source>
</reference>
<keyword evidence="10 21" id="KW-0547">Nucleotide-binding</keyword>
<dbReference type="InterPro" id="IPR000291">
    <property type="entry name" value="D-Ala_lig_Van_CS"/>
</dbReference>
<evidence type="ECO:0000313" key="24">
    <source>
        <dbReference type="Proteomes" id="UP000433788"/>
    </source>
</evidence>
<keyword evidence="8 18" id="KW-0436">Ligase</keyword>
<comment type="caution">
    <text evidence="23">The sequence shown here is derived from an EMBL/GenBank/DDBJ whole genome shotgun (WGS) entry which is preliminary data.</text>
</comment>
<evidence type="ECO:0000256" key="20">
    <source>
        <dbReference type="PIRSR" id="PIRSR039102-3"/>
    </source>
</evidence>
<dbReference type="PROSITE" id="PS50975">
    <property type="entry name" value="ATP_GRASP"/>
    <property type="match status" value="1"/>
</dbReference>
<dbReference type="GO" id="GO:0009252">
    <property type="term" value="P:peptidoglycan biosynthetic process"/>
    <property type="evidence" value="ECO:0007669"/>
    <property type="project" value="UniProtKB-UniRule"/>
</dbReference>
<feature type="binding site" evidence="20">
    <location>
        <position position="276"/>
    </location>
    <ligand>
        <name>Mg(2+)</name>
        <dbReference type="ChEBI" id="CHEBI:18420"/>
        <label>2</label>
    </ligand>
</feature>
<evidence type="ECO:0000313" key="23">
    <source>
        <dbReference type="EMBL" id="MRH78675.1"/>
    </source>
</evidence>
<dbReference type="InterPro" id="IPR013815">
    <property type="entry name" value="ATP_grasp_subdomain_1"/>
</dbReference>
<dbReference type="PIRSF" id="PIRSF039102">
    <property type="entry name" value="Ddl/VanB"/>
    <property type="match status" value="1"/>
</dbReference>
<keyword evidence="24" id="KW-1185">Reference proteome</keyword>
<evidence type="ECO:0000256" key="4">
    <source>
        <dbReference type="ARBA" id="ARBA00004752"/>
    </source>
</evidence>
<dbReference type="InterPro" id="IPR011095">
    <property type="entry name" value="Dala_Dala_lig_C"/>
</dbReference>
<gene>
    <name evidence="18" type="primary">ddl</name>
    <name evidence="23" type="ORF">GH984_08145</name>
</gene>
<evidence type="ECO:0000256" key="3">
    <source>
        <dbReference type="ARBA" id="ARBA00004496"/>
    </source>
</evidence>
<evidence type="ECO:0000256" key="21">
    <source>
        <dbReference type="PROSITE-ProRule" id="PRU00409"/>
    </source>
</evidence>
<dbReference type="Pfam" id="PF07478">
    <property type="entry name" value="Dala_Dala_lig_C"/>
    <property type="match status" value="1"/>
</dbReference>
<dbReference type="InterPro" id="IPR011761">
    <property type="entry name" value="ATP-grasp"/>
</dbReference>
<dbReference type="GO" id="GO:0008360">
    <property type="term" value="P:regulation of cell shape"/>
    <property type="evidence" value="ECO:0007669"/>
    <property type="project" value="UniProtKB-KW"/>
</dbReference>
<dbReference type="InterPro" id="IPR016185">
    <property type="entry name" value="PreATP-grasp_dom_sf"/>
</dbReference>
<evidence type="ECO:0000256" key="5">
    <source>
        <dbReference type="ARBA" id="ARBA00010871"/>
    </source>
</evidence>
<evidence type="ECO:0000256" key="12">
    <source>
        <dbReference type="ARBA" id="ARBA00022842"/>
    </source>
</evidence>
<dbReference type="HAMAP" id="MF_00047">
    <property type="entry name" value="Dala_Dala_lig"/>
    <property type="match status" value="1"/>
</dbReference>
<feature type="binding site" evidence="20">
    <location>
        <position position="274"/>
    </location>
    <ligand>
        <name>Mg(2+)</name>
        <dbReference type="ChEBI" id="CHEBI:18420"/>
        <label>2</label>
    </ligand>
</feature>
<feature type="domain" description="ATP-grasp" evidence="22">
    <location>
        <begin position="112"/>
        <end position="307"/>
    </location>
</feature>
<evidence type="ECO:0000256" key="17">
    <source>
        <dbReference type="ARBA" id="ARBA00047614"/>
    </source>
</evidence>
<protein>
    <recommendedName>
        <fullName evidence="6 18">D-alanine--D-alanine ligase</fullName>
        <ecNumber evidence="6 18">6.3.2.4</ecNumber>
    </recommendedName>
    <alternativeName>
        <fullName evidence="18">D-Ala-D-Ala ligase</fullName>
    </alternativeName>
    <alternativeName>
        <fullName evidence="18">D-alanylalanine synthetase</fullName>
    </alternativeName>
</protein>
<evidence type="ECO:0000256" key="11">
    <source>
        <dbReference type="ARBA" id="ARBA00022840"/>
    </source>
</evidence>
<dbReference type="PANTHER" id="PTHR23132">
    <property type="entry name" value="D-ALANINE--D-ALANINE LIGASE"/>
    <property type="match status" value="1"/>
</dbReference>
<dbReference type="PROSITE" id="PS00843">
    <property type="entry name" value="DALA_DALA_LIGASE_1"/>
    <property type="match status" value="1"/>
</dbReference>
<evidence type="ECO:0000256" key="14">
    <source>
        <dbReference type="ARBA" id="ARBA00022984"/>
    </source>
</evidence>
<feature type="active site" evidence="19">
    <location>
        <position position="154"/>
    </location>
</feature>
<name>A0A6N7QQ58_9GAMM</name>
<keyword evidence="16 18" id="KW-0961">Cell wall biogenesis/degradation</keyword>
<dbReference type="SUPFAM" id="SSF56059">
    <property type="entry name" value="Glutathione synthetase ATP-binding domain-like"/>
    <property type="match status" value="1"/>
</dbReference>
<evidence type="ECO:0000256" key="16">
    <source>
        <dbReference type="ARBA" id="ARBA00023316"/>
    </source>
</evidence>
<evidence type="ECO:0000256" key="2">
    <source>
        <dbReference type="ARBA" id="ARBA00003921"/>
    </source>
</evidence>
<dbReference type="FunFam" id="3.30.470.20:FF:000008">
    <property type="entry name" value="D-alanine--D-alanine ligase"/>
    <property type="match status" value="1"/>
</dbReference>
<evidence type="ECO:0000259" key="22">
    <source>
        <dbReference type="PROSITE" id="PS50975"/>
    </source>
</evidence>
<dbReference type="Gene3D" id="3.40.50.20">
    <property type="match status" value="1"/>
</dbReference>
<keyword evidence="9 20" id="KW-0479">Metal-binding</keyword>
<keyword evidence="12 20" id="KW-0460">Magnesium</keyword>
<evidence type="ECO:0000256" key="9">
    <source>
        <dbReference type="ARBA" id="ARBA00022723"/>
    </source>
</evidence>
<keyword evidence="13 18" id="KW-0133">Cell shape</keyword>
<dbReference type="SUPFAM" id="SSF52440">
    <property type="entry name" value="PreATP-grasp domain"/>
    <property type="match status" value="1"/>
</dbReference>
<evidence type="ECO:0000256" key="8">
    <source>
        <dbReference type="ARBA" id="ARBA00022598"/>
    </source>
</evidence>
<dbReference type="Gene3D" id="3.30.1490.20">
    <property type="entry name" value="ATP-grasp fold, A domain"/>
    <property type="match status" value="1"/>
</dbReference>
<sequence length="315" mass="33729">MSINLPTDTPTPAEMGRVAVLMGGHSAEREISLASGQACLHALHEKGVIAEAFDPSQRALEEIKAFDRAFIALHGPGGEDGAIQGALESLGVPYTGSGVLGSALGMDKLRSKQIWRAIGLPTPAWYVLRSRDEFQLAVEGLGFPLFVKPLKEGSSLGTQRVNSMDALDSAWAGASAFGDEVLVERCIEGAEYTVSILEGQALPSIRIEVTSQFYDFAAKYRDDSTRMHIPSGLSAEREQTISQLALAAFNAIDASGWGRVDVMADAAGQFWLLEVNTVPGMTDHSLVPAAAQAQGISMSELVWRILLTSGRHDFK</sequence>
<comment type="cofactor">
    <cofactor evidence="20">
        <name>Mg(2+)</name>
        <dbReference type="ChEBI" id="CHEBI:18420"/>
    </cofactor>
    <cofactor evidence="20">
        <name>Mn(2+)</name>
        <dbReference type="ChEBI" id="CHEBI:29035"/>
    </cofactor>
    <text evidence="20">Binds 2 magnesium or manganese ions per subunit.</text>
</comment>
<comment type="cofactor">
    <cofactor evidence="1">
        <name>Mn(2+)</name>
        <dbReference type="ChEBI" id="CHEBI:29035"/>
    </cofactor>
</comment>
<proteinExistence type="inferred from homology"/>
<comment type="subcellular location">
    <subcellularLocation>
        <location evidence="3 18">Cytoplasm</location>
    </subcellularLocation>
</comment>
<evidence type="ECO:0000256" key="15">
    <source>
        <dbReference type="ARBA" id="ARBA00023211"/>
    </source>
</evidence>
<comment type="catalytic activity">
    <reaction evidence="17 18">
        <text>2 D-alanine + ATP = D-alanyl-D-alanine + ADP + phosphate + H(+)</text>
        <dbReference type="Rhea" id="RHEA:11224"/>
        <dbReference type="ChEBI" id="CHEBI:15378"/>
        <dbReference type="ChEBI" id="CHEBI:30616"/>
        <dbReference type="ChEBI" id="CHEBI:43474"/>
        <dbReference type="ChEBI" id="CHEBI:57416"/>
        <dbReference type="ChEBI" id="CHEBI:57822"/>
        <dbReference type="ChEBI" id="CHEBI:456216"/>
        <dbReference type="EC" id="6.3.2.4"/>
    </reaction>
</comment>
<evidence type="ECO:0000256" key="7">
    <source>
        <dbReference type="ARBA" id="ARBA00022490"/>
    </source>
</evidence>
<organism evidence="23 24">
    <name type="scientific">Spiribacter salilacus</name>
    <dbReference type="NCBI Taxonomy" id="2664894"/>
    <lineage>
        <taxon>Bacteria</taxon>
        <taxon>Pseudomonadati</taxon>
        <taxon>Pseudomonadota</taxon>
        <taxon>Gammaproteobacteria</taxon>
        <taxon>Chromatiales</taxon>
        <taxon>Ectothiorhodospiraceae</taxon>
        <taxon>Spiribacter</taxon>
    </lineage>
</organism>
<dbReference type="GO" id="GO:0046872">
    <property type="term" value="F:metal ion binding"/>
    <property type="evidence" value="ECO:0007669"/>
    <property type="project" value="UniProtKB-KW"/>
</dbReference>
<feature type="active site" evidence="19">
    <location>
        <position position="28"/>
    </location>
</feature>
<keyword evidence="14 18" id="KW-0573">Peptidoglycan synthesis</keyword>
<dbReference type="EC" id="6.3.2.4" evidence="6 18"/>
<keyword evidence="15 20" id="KW-0464">Manganese</keyword>
<keyword evidence="11 21" id="KW-0067">ATP-binding</keyword>
<dbReference type="AlphaFoldDB" id="A0A6N7QQ58"/>
<evidence type="ECO:0000256" key="19">
    <source>
        <dbReference type="PIRSR" id="PIRSR039102-1"/>
    </source>
</evidence>
<dbReference type="GO" id="GO:0005524">
    <property type="term" value="F:ATP binding"/>
    <property type="evidence" value="ECO:0007669"/>
    <property type="project" value="UniProtKB-UniRule"/>
</dbReference>
<keyword evidence="7 18" id="KW-0963">Cytoplasm</keyword>
<dbReference type="PROSITE" id="PS00844">
    <property type="entry name" value="DALA_DALA_LIGASE_2"/>
    <property type="match status" value="1"/>
</dbReference>
<dbReference type="GO" id="GO:0005829">
    <property type="term" value="C:cytosol"/>
    <property type="evidence" value="ECO:0007669"/>
    <property type="project" value="TreeGrafter"/>
</dbReference>
<comment type="function">
    <text evidence="2 18">Cell wall formation.</text>
</comment>
<dbReference type="GO" id="GO:0071555">
    <property type="term" value="P:cell wall organization"/>
    <property type="evidence" value="ECO:0007669"/>
    <property type="project" value="UniProtKB-KW"/>
</dbReference>
<feature type="binding site" evidence="20">
    <location>
        <position position="261"/>
    </location>
    <ligand>
        <name>Mg(2+)</name>
        <dbReference type="ChEBI" id="CHEBI:18420"/>
        <label>1</label>
    </ligand>
</feature>
<evidence type="ECO:0000256" key="6">
    <source>
        <dbReference type="ARBA" id="ARBA00012216"/>
    </source>
</evidence>
<dbReference type="NCBIfam" id="TIGR01205">
    <property type="entry name" value="D_ala_D_alaTIGR"/>
    <property type="match status" value="1"/>
</dbReference>
<evidence type="ECO:0000256" key="10">
    <source>
        <dbReference type="ARBA" id="ARBA00022741"/>
    </source>
</evidence>
<dbReference type="GO" id="GO:0008716">
    <property type="term" value="F:D-alanine-D-alanine ligase activity"/>
    <property type="evidence" value="ECO:0007669"/>
    <property type="project" value="UniProtKB-UniRule"/>
</dbReference>
<dbReference type="InterPro" id="IPR005905">
    <property type="entry name" value="D_ala_D_ala"/>
</dbReference>